<feature type="non-terminal residue" evidence="2">
    <location>
        <position position="1"/>
    </location>
</feature>
<feature type="region of interest" description="Disordered" evidence="1">
    <location>
        <begin position="140"/>
        <end position="200"/>
    </location>
</feature>
<evidence type="ECO:0000313" key="2">
    <source>
        <dbReference type="EMBL" id="PIO69490.1"/>
    </source>
</evidence>
<dbReference type="AlphaFoldDB" id="A0A2G9UJ22"/>
<evidence type="ECO:0000313" key="3">
    <source>
        <dbReference type="Proteomes" id="UP000230423"/>
    </source>
</evidence>
<accession>A0A2G9UJ22</accession>
<sequence>PNNYHEMDELEHLSLVSKVCTELDNHFGIKDKDVAEFIIELATKNNTYEKFKRALDEQGLGEQFDDSLTANLLRLIQHMLPKKKSQQTGMGSSHKITLISDAKEEIKARLPALALPNSNTEDMMSQLENLVPKWKEAKKEEVTEEETPRAALSTSLQREKKRTRSRSRKDQHHHRSRSRSKRRGLDRLHESDEMTVEPENMTEIERKEDLEMTLGIGALRSVIVQIEATGGLARSEDETKVGVNFHLYLPSANRVPMDAKV</sequence>
<organism evidence="2 3">
    <name type="scientific">Teladorsagia circumcincta</name>
    <name type="common">Brown stomach worm</name>
    <name type="synonym">Ostertagia circumcincta</name>
    <dbReference type="NCBI Taxonomy" id="45464"/>
    <lineage>
        <taxon>Eukaryota</taxon>
        <taxon>Metazoa</taxon>
        <taxon>Ecdysozoa</taxon>
        <taxon>Nematoda</taxon>
        <taxon>Chromadorea</taxon>
        <taxon>Rhabditida</taxon>
        <taxon>Rhabditina</taxon>
        <taxon>Rhabditomorpha</taxon>
        <taxon>Strongyloidea</taxon>
        <taxon>Trichostrongylidae</taxon>
        <taxon>Teladorsagia</taxon>
    </lineage>
</organism>
<dbReference type="CDD" id="cd21691">
    <property type="entry name" value="GH2-like_DHX8"/>
    <property type="match status" value="1"/>
</dbReference>
<reference evidence="2 3" key="1">
    <citation type="submission" date="2015-09" db="EMBL/GenBank/DDBJ databases">
        <title>Draft genome of the parasitic nematode Teladorsagia circumcincta isolate WARC Sus (inbred).</title>
        <authorList>
            <person name="Mitreva M."/>
        </authorList>
    </citation>
    <scope>NUCLEOTIDE SEQUENCE [LARGE SCALE GENOMIC DNA]</scope>
    <source>
        <strain evidence="2 3">S</strain>
    </source>
</reference>
<proteinExistence type="predicted"/>
<dbReference type="OrthoDB" id="10253254at2759"/>
<dbReference type="EMBL" id="KZ346632">
    <property type="protein sequence ID" value="PIO69490.1"/>
    <property type="molecule type" value="Genomic_DNA"/>
</dbReference>
<dbReference type="Proteomes" id="UP000230423">
    <property type="component" value="Unassembled WGS sequence"/>
</dbReference>
<name>A0A2G9UJ22_TELCI</name>
<keyword evidence="3" id="KW-1185">Reference proteome</keyword>
<evidence type="ECO:0000256" key="1">
    <source>
        <dbReference type="SAM" id="MobiDB-lite"/>
    </source>
</evidence>
<protein>
    <submittedName>
        <fullName evidence="2">Uncharacterized protein</fullName>
    </submittedName>
</protein>
<feature type="compositionally biased region" description="Basic residues" evidence="1">
    <location>
        <begin position="159"/>
        <end position="182"/>
    </location>
</feature>
<feature type="compositionally biased region" description="Basic and acidic residues" evidence="1">
    <location>
        <begin position="183"/>
        <end position="192"/>
    </location>
</feature>
<dbReference type="InterPro" id="IPR049588">
    <property type="entry name" value="DHX8_GH2-like"/>
</dbReference>
<gene>
    <name evidence="2" type="ORF">TELCIR_08677</name>
</gene>